<sequence>MTLAKEPTAPSLNGGACPINRIVAECPAATPPCPPSDPWLGNALKVMCPKDKAFLDDLRSRGVSITAFDRIYYEDPYYDGSKWTIKHFEGGGSTQGTDMNIVIKNIDEKGVSHDIPAESLASTIYHEGIHTGQPDNMPWSEKEYDAYTKGEQWAINHGLQESFPNFRTTNALGNPVPDAIAIRKFVDKNYPIATDKPTTPGGSEYKVVGKSPSGDTVIQNINDPTDVKTRPPHGRRYLSWAADRTTARWSSCANLPIEMCLTTKETPQ</sequence>
<dbReference type="Proteomes" id="UP000249396">
    <property type="component" value="Unassembled WGS sequence"/>
</dbReference>
<proteinExistence type="predicted"/>
<name>A0A2W4REU0_9GAMM</name>
<gene>
    <name evidence="1" type="ORF">DM484_06345</name>
</gene>
<dbReference type="AlphaFoldDB" id="A0A2W4REU0"/>
<organism evidence="1 2">
    <name type="scientific">Candidatus Methylumidiphilus alinenensis</name>
    <dbReference type="NCBI Taxonomy" id="2202197"/>
    <lineage>
        <taxon>Bacteria</taxon>
        <taxon>Pseudomonadati</taxon>
        <taxon>Pseudomonadota</taxon>
        <taxon>Gammaproteobacteria</taxon>
        <taxon>Methylococcales</taxon>
        <taxon>Candidatus Methylumidiphilus</taxon>
    </lineage>
</organism>
<protein>
    <submittedName>
        <fullName evidence="1">Uncharacterized protein</fullName>
    </submittedName>
</protein>
<reference evidence="1 2" key="1">
    <citation type="journal article" date="2018" name="Aquat. Microb. Ecol.">
        <title>Gammaproteobacterial methanotrophs dominate.</title>
        <authorList>
            <person name="Rissanen A.J."/>
            <person name="Saarenheimo J."/>
            <person name="Tiirola M."/>
            <person name="Peura S."/>
            <person name="Aalto S.L."/>
            <person name="Karvinen A."/>
            <person name="Nykanen H."/>
        </authorList>
    </citation>
    <scope>NUCLEOTIDE SEQUENCE [LARGE SCALE GENOMIC DNA]</scope>
    <source>
        <strain evidence="1">AMbin10</strain>
    </source>
</reference>
<comment type="caution">
    <text evidence="1">The sequence shown here is derived from an EMBL/GenBank/DDBJ whole genome shotgun (WGS) entry which is preliminary data.</text>
</comment>
<accession>A0A2W4REU0</accession>
<evidence type="ECO:0000313" key="2">
    <source>
        <dbReference type="Proteomes" id="UP000249396"/>
    </source>
</evidence>
<evidence type="ECO:0000313" key="1">
    <source>
        <dbReference type="EMBL" id="PZN82451.1"/>
    </source>
</evidence>
<dbReference type="EMBL" id="QJPH01000219">
    <property type="protein sequence ID" value="PZN82451.1"/>
    <property type="molecule type" value="Genomic_DNA"/>
</dbReference>